<evidence type="ECO:0000313" key="3">
    <source>
        <dbReference type="Proteomes" id="UP001156702"/>
    </source>
</evidence>
<dbReference type="PANTHER" id="PTHR43883:SF1">
    <property type="entry name" value="GLUCONOKINASE"/>
    <property type="match status" value="1"/>
</dbReference>
<dbReference type="PANTHER" id="PTHR43883">
    <property type="entry name" value="SLR0207 PROTEIN"/>
    <property type="match status" value="1"/>
</dbReference>
<dbReference type="Gene3D" id="3.40.50.300">
    <property type="entry name" value="P-loop containing nucleotide triphosphate hydrolases"/>
    <property type="match status" value="1"/>
</dbReference>
<comment type="caution">
    <text evidence="2">The sequence shown here is derived from an EMBL/GenBank/DDBJ whole genome shotgun (WGS) entry which is preliminary data.</text>
</comment>
<dbReference type="InterPro" id="IPR052732">
    <property type="entry name" value="Cell-binding_unc_protein"/>
</dbReference>
<dbReference type="GO" id="GO:0003677">
    <property type="term" value="F:DNA binding"/>
    <property type="evidence" value="ECO:0007669"/>
    <property type="project" value="UniProtKB-KW"/>
</dbReference>
<dbReference type="InterPro" id="IPR027417">
    <property type="entry name" value="P-loop_NTPase"/>
</dbReference>
<keyword evidence="2" id="KW-0238">DNA-binding</keyword>
<dbReference type="Proteomes" id="UP001156702">
    <property type="component" value="Unassembled WGS sequence"/>
</dbReference>
<dbReference type="Pfam" id="PF13671">
    <property type="entry name" value="AAA_33"/>
    <property type="match status" value="1"/>
</dbReference>
<evidence type="ECO:0000313" key="2">
    <source>
        <dbReference type="EMBL" id="GLR53681.1"/>
    </source>
</evidence>
<dbReference type="InterPro" id="IPR011009">
    <property type="entry name" value="Kinase-like_dom_sf"/>
</dbReference>
<sequence>MLPCSQADAIAFLARGGDPAAKTEILETHISRIFLTGDRAFKMKRAVKLPYLDFSTPELRLAACRKEVEFNAPTAPGLYIGVRRITRDTDGRIVFDGSGMLVDAVVEMTRFDQSLLLDRMADAGALTPGLMTQTACMIAHFHNQAPVVHAGEGAANLAAVLDINKAGFATSHVFSREEVNSLDASFRRALARHAETLNERETIGKIRRCHGDLHLRNICLFDGQPRLFDCIEFNDRIATVDVLYDLSFLLMDLWHRGLPHLANLAANRYLDETENEDGFVLLSFLMAVRAAVRAHVTATQVEEDGDPSGDLSAQARSYFDLARHLLREQPAQLIAIGGLSGSGKTTIAEALAAGVGGAPGARIVESDRIRKAMHGVSAETRLPEKAYRPEISELVYREIAWRSGLILAEGGAVIADAVFDRPADRQRIEQVAHERNRPFLGIWLDVSPDVLWRRVEQRRGGPSDATVDILSRQLQKDLGKVGWRRIDAARKPTTIVSDILSMAADRIYTEKGTPATPS</sequence>
<accession>A0ABQ5ZRM9</accession>
<dbReference type="SUPFAM" id="SSF56112">
    <property type="entry name" value="Protein kinase-like (PK-like)"/>
    <property type="match status" value="1"/>
</dbReference>
<name>A0ABQ5ZRM9_9HYPH</name>
<dbReference type="SUPFAM" id="SSF52540">
    <property type="entry name" value="P-loop containing nucleoside triphosphate hydrolases"/>
    <property type="match status" value="1"/>
</dbReference>
<dbReference type="Pfam" id="PF01636">
    <property type="entry name" value="APH"/>
    <property type="match status" value="1"/>
</dbReference>
<feature type="domain" description="Aminoglycoside phosphotransferase" evidence="1">
    <location>
        <begin position="174"/>
        <end position="269"/>
    </location>
</feature>
<keyword evidence="3" id="KW-1185">Reference proteome</keyword>
<dbReference type="EMBL" id="BSOP01000043">
    <property type="protein sequence ID" value="GLR53681.1"/>
    <property type="molecule type" value="Genomic_DNA"/>
</dbReference>
<reference evidence="3" key="1">
    <citation type="journal article" date="2019" name="Int. J. Syst. Evol. Microbiol.">
        <title>The Global Catalogue of Microorganisms (GCM) 10K type strain sequencing project: providing services to taxonomists for standard genome sequencing and annotation.</title>
        <authorList>
            <consortium name="The Broad Institute Genomics Platform"/>
            <consortium name="The Broad Institute Genome Sequencing Center for Infectious Disease"/>
            <person name="Wu L."/>
            <person name="Ma J."/>
        </authorList>
    </citation>
    <scope>NUCLEOTIDE SEQUENCE [LARGE SCALE GENOMIC DNA]</scope>
    <source>
        <strain evidence="3">NBRC 102122</strain>
    </source>
</reference>
<gene>
    <name evidence="2" type="ORF">GCM10007923_48970</name>
</gene>
<dbReference type="RefSeq" id="WP_244767141.1">
    <property type="nucleotide sequence ID" value="NZ_BSOP01000043.1"/>
</dbReference>
<protein>
    <submittedName>
        <fullName evidence="2">DNA-binding protein</fullName>
    </submittedName>
</protein>
<dbReference type="InterPro" id="IPR002575">
    <property type="entry name" value="Aminoglycoside_PTrfase"/>
</dbReference>
<organism evidence="2 3">
    <name type="scientific">Shinella yambaruensis</name>
    <dbReference type="NCBI Taxonomy" id="415996"/>
    <lineage>
        <taxon>Bacteria</taxon>
        <taxon>Pseudomonadati</taxon>
        <taxon>Pseudomonadota</taxon>
        <taxon>Alphaproteobacteria</taxon>
        <taxon>Hyphomicrobiales</taxon>
        <taxon>Rhizobiaceae</taxon>
        <taxon>Shinella</taxon>
    </lineage>
</organism>
<evidence type="ECO:0000259" key="1">
    <source>
        <dbReference type="Pfam" id="PF01636"/>
    </source>
</evidence>
<proteinExistence type="predicted"/>